<accession>A0A9N9CFB1</accession>
<feature type="non-terminal residue" evidence="1">
    <location>
        <position position="1"/>
    </location>
</feature>
<reference evidence="1" key="1">
    <citation type="submission" date="2021-06" db="EMBL/GenBank/DDBJ databases">
        <authorList>
            <person name="Kallberg Y."/>
            <person name="Tangrot J."/>
            <person name="Rosling A."/>
        </authorList>
    </citation>
    <scope>NUCLEOTIDE SEQUENCE</scope>
    <source>
        <strain evidence="1">AZ414A</strain>
    </source>
</reference>
<protein>
    <submittedName>
        <fullName evidence="1">8343_t:CDS:1</fullName>
    </submittedName>
</protein>
<evidence type="ECO:0000313" key="2">
    <source>
        <dbReference type="Proteomes" id="UP000789706"/>
    </source>
</evidence>
<dbReference type="EMBL" id="CAJVPK010001836">
    <property type="protein sequence ID" value="CAG8599754.1"/>
    <property type="molecule type" value="Genomic_DNA"/>
</dbReference>
<sequence length="57" mass="6569">EVNSDRECEKYILKKTTSSLHPCGTTIPADPGHNKLTYEDWMRNVNLPPTLDVQLIW</sequence>
<organism evidence="1 2">
    <name type="scientific">Diversispora eburnea</name>
    <dbReference type="NCBI Taxonomy" id="1213867"/>
    <lineage>
        <taxon>Eukaryota</taxon>
        <taxon>Fungi</taxon>
        <taxon>Fungi incertae sedis</taxon>
        <taxon>Mucoromycota</taxon>
        <taxon>Glomeromycotina</taxon>
        <taxon>Glomeromycetes</taxon>
        <taxon>Diversisporales</taxon>
        <taxon>Diversisporaceae</taxon>
        <taxon>Diversispora</taxon>
    </lineage>
</organism>
<dbReference type="Proteomes" id="UP000789706">
    <property type="component" value="Unassembled WGS sequence"/>
</dbReference>
<proteinExistence type="predicted"/>
<name>A0A9N9CFB1_9GLOM</name>
<comment type="caution">
    <text evidence="1">The sequence shown here is derived from an EMBL/GenBank/DDBJ whole genome shotgun (WGS) entry which is preliminary data.</text>
</comment>
<keyword evidence="2" id="KW-1185">Reference proteome</keyword>
<evidence type="ECO:0000313" key="1">
    <source>
        <dbReference type="EMBL" id="CAG8599754.1"/>
    </source>
</evidence>
<dbReference type="AlphaFoldDB" id="A0A9N9CFB1"/>
<gene>
    <name evidence="1" type="ORF">DEBURN_LOCUS9459</name>
</gene>